<dbReference type="EMBL" id="JROO01000026">
    <property type="protein sequence ID" value="KIH98450.1"/>
    <property type="molecule type" value="Genomic_DNA"/>
</dbReference>
<accession>A0A0C2JHT3</accession>
<dbReference type="Pfam" id="PF00903">
    <property type="entry name" value="Glyoxalase"/>
    <property type="match status" value="1"/>
</dbReference>
<evidence type="ECO:0000313" key="3">
    <source>
        <dbReference type="Proteomes" id="UP000031675"/>
    </source>
</evidence>
<feature type="domain" description="VOC" evidence="1">
    <location>
        <begin position="5"/>
        <end position="125"/>
    </location>
</feature>
<dbReference type="InterPro" id="IPR029068">
    <property type="entry name" value="Glyas_Bleomycin-R_OHBP_Dase"/>
</dbReference>
<dbReference type="InterPro" id="IPR004360">
    <property type="entry name" value="Glyas_Fos-R_dOase_dom"/>
</dbReference>
<dbReference type="Proteomes" id="UP000031675">
    <property type="component" value="Unassembled WGS sequence"/>
</dbReference>
<dbReference type="OrthoDB" id="9798201at2"/>
<dbReference type="PROSITE" id="PS51819">
    <property type="entry name" value="VOC"/>
    <property type="match status" value="1"/>
</dbReference>
<dbReference type="RefSeq" id="WP_040273805.1">
    <property type="nucleotide sequence ID" value="NZ_JROO01000026.1"/>
</dbReference>
<evidence type="ECO:0000313" key="2">
    <source>
        <dbReference type="EMBL" id="KIH98450.1"/>
    </source>
</evidence>
<keyword evidence="3" id="KW-1185">Reference proteome</keyword>
<reference evidence="3" key="1">
    <citation type="journal article" date="2015" name="Chem. Biol.">
        <title>Structure, bioactivity, and resistance mechanism of streptomonomicin, an unusual lasso Peptide from an understudied halophilic actinomycete.</title>
        <authorList>
            <person name="Metelev M."/>
            <person name="Tietz J.I."/>
            <person name="Melby J.O."/>
            <person name="Blair P.M."/>
            <person name="Zhu L."/>
            <person name="Livnat I."/>
            <person name="Severinov K."/>
            <person name="Mitchell D.A."/>
        </authorList>
    </citation>
    <scope>NUCLEOTIDE SEQUENCE [LARGE SCALE GENOMIC DNA]</scope>
    <source>
        <strain evidence="3">YIM 90003</strain>
    </source>
</reference>
<dbReference type="AlphaFoldDB" id="A0A0C2JHT3"/>
<name>A0A0C2JHT3_9ACTN</name>
<evidence type="ECO:0000259" key="1">
    <source>
        <dbReference type="PROSITE" id="PS51819"/>
    </source>
</evidence>
<dbReference type="Gene3D" id="3.10.180.10">
    <property type="entry name" value="2,3-Dihydroxybiphenyl 1,2-Dioxygenase, domain 1"/>
    <property type="match status" value="1"/>
</dbReference>
<organism evidence="2 3">
    <name type="scientific">Streptomonospora alba</name>
    <dbReference type="NCBI Taxonomy" id="183763"/>
    <lineage>
        <taxon>Bacteria</taxon>
        <taxon>Bacillati</taxon>
        <taxon>Actinomycetota</taxon>
        <taxon>Actinomycetes</taxon>
        <taxon>Streptosporangiales</taxon>
        <taxon>Nocardiopsidaceae</taxon>
        <taxon>Streptomonospora</taxon>
    </lineage>
</organism>
<sequence length="138" mass="14983">MQTKNMVGFALSVRDPAGCARWFAEHFGFAVDIDLGWYVNTTSPDLAGVSLDFMASDSESWPEGVRGRGVSGAMVAFAVADVDSEAERLREEGVDFALEVVTEPWGQRRLQVRGPEGVVVEVLQLVEPDPVWLAANGL</sequence>
<proteinExistence type="predicted"/>
<protein>
    <recommendedName>
        <fullName evidence="1">VOC domain-containing protein</fullName>
    </recommendedName>
</protein>
<comment type="caution">
    <text evidence="2">The sequence shown here is derived from an EMBL/GenBank/DDBJ whole genome shotgun (WGS) entry which is preliminary data.</text>
</comment>
<dbReference type="STRING" id="183763.LP52_13590"/>
<dbReference type="InterPro" id="IPR037523">
    <property type="entry name" value="VOC_core"/>
</dbReference>
<gene>
    <name evidence="2" type="ORF">LP52_13590</name>
</gene>
<dbReference type="SUPFAM" id="SSF54593">
    <property type="entry name" value="Glyoxalase/Bleomycin resistance protein/Dihydroxybiphenyl dioxygenase"/>
    <property type="match status" value="1"/>
</dbReference>